<evidence type="ECO:0000313" key="6">
    <source>
        <dbReference type="Proteomes" id="UP000093819"/>
    </source>
</evidence>
<dbReference type="PANTHER" id="PTHR11895">
    <property type="entry name" value="TRANSAMIDASE"/>
    <property type="match status" value="1"/>
</dbReference>
<evidence type="ECO:0000259" key="4">
    <source>
        <dbReference type="Pfam" id="PF01425"/>
    </source>
</evidence>
<dbReference type="OrthoDB" id="182039at2"/>
<comment type="similarity">
    <text evidence="2">Belongs to the amidase family.</text>
</comment>
<feature type="domain" description="Amidase" evidence="4">
    <location>
        <begin position="15"/>
        <end position="118"/>
    </location>
</feature>
<evidence type="ECO:0000256" key="2">
    <source>
        <dbReference type="ARBA" id="ARBA00009199"/>
    </source>
</evidence>
<proteinExistence type="inferred from homology"/>
<dbReference type="InterPro" id="IPR000120">
    <property type="entry name" value="Amidase"/>
</dbReference>
<protein>
    <recommendedName>
        <fullName evidence="3">amidase</fullName>
        <ecNumber evidence="3">3.5.1.4</ecNumber>
    </recommendedName>
</protein>
<gene>
    <name evidence="5" type="ORF">A5635_12100</name>
</gene>
<evidence type="ECO:0000256" key="3">
    <source>
        <dbReference type="ARBA" id="ARBA00012922"/>
    </source>
</evidence>
<dbReference type="GO" id="GO:0004040">
    <property type="term" value="F:amidase activity"/>
    <property type="evidence" value="ECO:0007669"/>
    <property type="project" value="UniProtKB-EC"/>
</dbReference>
<evidence type="ECO:0000313" key="5">
    <source>
        <dbReference type="EMBL" id="OBK26964.1"/>
    </source>
</evidence>
<name>A0A1A3P119_MYCAS</name>
<dbReference type="Gene3D" id="3.90.1300.10">
    <property type="entry name" value="Amidase signature (AS) domain"/>
    <property type="match status" value="1"/>
</dbReference>
<dbReference type="PANTHER" id="PTHR11895:SF7">
    <property type="entry name" value="GLUTAMYL-TRNA(GLN) AMIDOTRANSFERASE SUBUNIT A, MITOCHONDRIAL"/>
    <property type="match status" value="1"/>
</dbReference>
<organism evidence="5 6">
    <name type="scientific">Mycobacterium asiaticum</name>
    <dbReference type="NCBI Taxonomy" id="1790"/>
    <lineage>
        <taxon>Bacteria</taxon>
        <taxon>Bacillati</taxon>
        <taxon>Actinomycetota</taxon>
        <taxon>Actinomycetes</taxon>
        <taxon>Mycobacteriales</taxon>
        <taxon>Mycobacteriaceae</taxon>
        <taxon>Mycobacterium</taxon>
    </lineage>
</organism>
<dbReference type="InterPro" id="IPR036928">
    <property type="entry name" value="AS_sf"/>
</dbReference>
<dbReference type="InterPro" id="IPR023631">
    <property type="entry name" value="Amidase_dom"/>
</dbReference>
<accession>A0A1A3P119</accession>
<dbReference type="Proteomes" id="UP000093819">
    <property type="component" value="Unassembled WGS sequence"/>
</dbReference>
<dbReference type="EMBL" id="LZLR01000010">
    <property type="protein sequence ID" value="OBK26964.1"/>
    <property type="molecule type" value="Genomic_DNA"/>
</dbReference>
<dbReference type="Pfam" id="PF01425">
    <property type="entry name" value="Amidase"/>
    <property type="match status" value="1"/>
</dbReference>
<dbReference type="EC" id="3.5.1.4" evidence="3"/>
<evidence type="ECO:0000256" key="1">
    <source>
        <dbReference type="ARBA" id="ARBA00001311"/>
    </source>
</evidence>
<comment type="catalytic activity">
    <reaction evidence="1">
        <text>a monocarboxylic acid amide + H2O = a monocarboxylate + NH4(+)</text>
        <dbReference type="Rhea" id="RHEA:12020"/>
        <dbReference type="ChEBI" id="CHEBI:15377"/>
        <dbReference type="ChEBI" id="CHEBI:28938"/>
        <dbReference type="ChEBI" id="CHEBI:35757"/>
        <dbReference type="ChEBI" id="CHEBI:83628"/>
        <dbReference type="EC" id="3.5.1.4"/>
    </reaction>
</comment>
<comment type="caution">
    <text evidence="5">The sequence shown here is derived from an EMBL/GenBank/DDBJ whole genome shotgun (WGS) entry which is preliminary data.</text>
</comment>
<reference evidence="5 6" key="1">
    <citation type="submission" date="2016-06" db="EMBL/GenBank/DDBJ databases">
        <authorList>
            <person name="Kjaerup R.B."/>
            <person name="Dalgaard T.S."/>
            <person name="Juul-Madsen H.R."/>
        </authorList>
    </citation>
    <scope>NUCLEOTIDE SEQUENCE [LARGE SCALE GENOMIC DNA]</scope>
    <source>
        <strain evidence="5 6">1245335.1</strain>
    </source>
</reference>
<dbReference type="RefSeq" id="WP_065033685.1">
    <property type="nucleotide sequence ID" value="NZ_LZLR01000010.1"/>
</dbReference>
<dbReference type="SUPFAM" id="SSF75304">
    <property type="entry name" value="Amidase signature (AS) enzymes"/>
    <property type="match status" value="1"/>
</dbReference>
<dbReference type="AlphaFoldDB" id="A0A1A3P119"/>
<sequence length="137" mass="14656">MAVGARQALPAGFSDSVTDYLDAQQKRERFRQQWRKIFDDIDVLLTPTVPVVAMNAAKPQVRWPDGVTEGPVDVNIRFWAPANLAGLPALSVPCGFTSAGLPVGLQIIGRAFDEPTVLRIGHAYQSAQAGATLANAA</sequence>